<dbReference type="NCBIfam" id="NF006520">
    <property type="entry name" value="PRK08965.1-4"/>
    <property type="match status" value="1"/>
</dbReference>
<sequence>MTGLIPHPLISAALVLMWLLLTQFSLGNLVLGTLIALAAGWVVQRLHPQKPRIRRWGLIPKLMGIVVWDILKSNISVARVLLLGPNHPKYHSGFVELQLRLRDQNALALLAIILSATPGTAWLEYEAEDGYLLLHVLDLRSEDDWQNLIRDRYEALLMEIFE</sequence>
<keyword evidence="4 7" id="KW-0812">Transmembrane</keyword>
<evidence type="ECO:0000256" key="1">
    <source>
        <dbReference type="ARBA" id="ARBA00004651"/>
    </source>
</evidence>
<dbReference type="RefSeq" id="WP_155043465.1">
    <property type="nucleotide sequence ID" value="NZ_WMIH01000002.1"/>
</dbReference>
<dbReference type="PANTHER" id="PTHR34584:SF1">
    <property type="entry name" value="NA(+)_H(+) ANTIPORTER SUBUNIT E1"/>
    <property type="match status" value="1"/>
</dbReference>
<evidence type="ECO:0000256" key="4">
    <source>
        <dbReference type="ARBA" id="ARBA00022692"/>
    </source>
</evidence>
<keyword evidence="6 7" id="KW-0472">Membrane</keyword>
<protein>
    <submittedName>
        <fullName evidence="8">Na+/H+ antiporter subunit E</fullName>
    </submittedName>
</protein>
<proteinExistence type="inferred from homology"/>
<comment type="subcellular location">
    <subcellularLocation>
        <location evidence="1">Cell membrane</location>
        <topology evidence="1">Multi-pass membrane protein</topology>
    </subcellularLocation>
</comment>
<accession>A0A6L6IUN2</accession>
<keyword evidence="3" id="KW-1003">Cell membrane</keyword>
<evidence type="ECO:0000313" key="8">
    <source>
        <dbReference type="EMBL" id="MTH63549.1"/>
    </source>
</evidence>
<evidence type="ECO:0000256" key="5">
    <source>
        <dbReference type="ARBA" id="ARBA00022989"/>
    </source>
</evidence>
<dbReference type="Pfam" id="PF01899">
    <property type="entry name" value="MNHE"/>
    <property type="match status" value="1"/>
</dbReference>
<comment type="caution">
    <text evidence="8">The sequence shown here is derived from an EMBL/GenBank/DDBJ whole genome shotgun (WGS) entry which is preliminary data.</text>
</comment>
<feature type="transmembrane region" description="Helical" evidence="7">
    <location>
        <begin position="12"/>
        <end position="42"/>
    </location>
</feature>
<dbReference type="PANTHER" id="PTHR34584">
    <property type="entry name" value="NA(+)/H(+) ANTIPORTER SUBUNIT E1"/>
    <property type="match status" value="1"/>
</dbReference>
<dbReference type="AlphaFoldDB" id="A0A6L6IUN2"/>
<organism evidence="8 9">
    <name type="scientific">Paracoccus shanxieyensis</name>
    <dbReference type="NCBI Taxonomy" id="2675752"/>
    <lineage>
        <taxon>Bacteria</taxon>
        <taxon>Pseudomonadati</taxon>
        <taxon>Pseudomonadota</taxon>
        <taxon>Alphaproteobacteria</taxon>
        <taxon>Rhodobacterales</taxon>
        <taxon>Paracoccaceae</taxon>
        <taxon>Paracoccus</taxon>
    </lineage>
</organism>
<dbReference type="EMBL" id="WMII01000003">
    <property type="protein sequence ID" value="MTH63549.1"/>
    <property type="molecule type" value="Genomic_DNA"/>
</dbReference>
<reference evidence="8 9" key="1">
    <citation type="submission" date="2019-11" db="EMBL/GenBank/DDBJ databases">
        <authorList>
            <person name="Dong K."/>
        </authorList>
    </citation>
    <scope>NUCLEOTIDE SEQUENCE [LARGE SCALE GENOMIC DNA]</scope>
    <source>
        <strain evidence="8 9">DK608</strain>
    </source>
</reference>
<dbReference type="GO" id="GO:0005886">
    <property type="term" value="C:plasma membrane"/>
    <property type="evidence" value="ECO:0007669"/>
    <property type="project" value="UniProtKB-SubCell"/>
</dbReference>
<evidence type="ECO:0000256" key="2">
    <source>
        <dbReference type="ARBA" id="ARBA00006228"/>
    </source>
</evidence>
<dbReference type="PIRSF" id="PIRSF019239">
    <property type="entry name" value="MrpE"/>
    <property type="match status" value="1"/>
</dbReference>
<dbReference type="Proteomes" id="UP000478740">
    <property type="component" value="Unassembled WGS sequence"/>
</dbReference>
<evidence type="ECO:0000313" key="9">
    <source>
        <dbReference type="Proteomes" id="UP000478740"/>
    </source>
</evidence>
<name>A0A6L6IUN2_9RHOB</name>
<evidence type="ECO:0000256" key="3">
    <source>
        <dbReference type="ARBA" id="ARBA00022475"/>
    </source>
</evidence>
<evidence type="ECO:0000256" key="6">
    <source>
        <dbReference type="ARBA" id="ARBA00023136"/>
    </source>
</evidence>
<comment type="similarity">
    <text evidence="2">Belongs to the CPA3 antiporters (TC 2.A.63) subunit E family.</text>
</comment>
<keyword evidence="5 7" id="KW-1133">Transmembrane helix</keyword>
<gene>
    <name evidence="8" type="ORF">GL284_04605</name>
</gene>
<dbReference type="InterPro" id="IPR002758">
    <property type="entry name" value="Cation_antiport_E"/>
</dbReference>
<dbReference type="GO" id="GO:0008324">
    <property type="term" value="F:monoatomic cation transmembrane transporter activity"/>
    <property type="evidence" value="ECO:0007669"/>
    <property type="project" value="InterPro"/>
</dbReference>
<keyword evidence="9" id="KW-1185">Reference proteome</keyword>
<evidence type="ECO:0000256" key="7">
    <source>
        <dbReference type="SAM" id="Phobius"/>
    </source>
</evidence>